<name>A0AA38HH66_9TREE</name>
<evidence type="ECO:0000313" key="3">
    <source>
        <dbReference type="Proteomes" id="UP001164286"/>
    </source>
</evidence>
<feature type="compositionally biased region" description="Low complexity" evidence="1">
    <location>
        <begin position="468"/>
        <end position="479"/>
    </location>
</feature>
<protein>
    <submittedName>
        <fullName evidence="2">Uncharacterized protein</fullName>
    </submittedName>
</protein>
<dbReference type="Proteomes" id="UP001164286">
    <property type="component" value="Unassembled WGS sequence"/>
</dbReference>
<dbReference type="GeneID" id="77727062"/>
<dbReference type="EMBL" id="JAKWFO010000001">
    <property type="protein sequence ID" value="KAI9639536.1"/>
    <property type="molecule type" value="Genomic_DNA"/>
</dbReference>
<feature type="compositionally biased region" description="Polar residues" evidence="1">
    <location>
        <begin position="14"/>
        <end position="26"/>
    </location>
</feature>
<sequence length="1486" mass="161220">MRHPRIAQRLGSLWNPSVSTIATRTRITGGAQNPPEDKEEDDDEYLYEDEDEVEQKPSKEQLDGARAQGPRGDQGGDRDEDQEDQDQVLQDLFGGESPEPEGAPAGQRAVTPVRSLIPSVTAQQSAPVKQAPAPVTPIVSGFLNRPLRPQLPLSEQKKAKAALAKATPKPQFSTWQYHQPVWVMIPNFNSDPAYQVRFVRELCGPVVEYCEHLKTKCRKLASYSAACKHLLAALDDATARFGLIGPLRGGGSKAASGNDGPCTVCQQSDADCIVRIEDVGMGDQPLRIVSKCVGYTTNKVACSLAHQTGKGRQTPTKAKATISSAVTTTAAAGPSASSRDRPVLPRASVKRKYNDEALAASRSPSPDQPPAPQQSEARQRLETPSSACSTPPERHFTLAPPNRVVSPSIEDSPLDALMRQTGSSTATSTPQKVVHTGDFFGPNSHDMDSRPDLLGLGGLPTRARASTPASLLAPARVSAPSPPIPRPRLRPLSNLRQWRRRRLSEPILRRLKGSLRVVNKHVTTIESAMAGAPASGLGDIEMAFKYMAGFTKNMRTLLLEGRDQLEFFIQDLFEAIDADVETLQRVSNDADLMLGSWGKGKKDDLDALYIILTDRGDLRAYLTPPRVSASGTIRTTRFSILLGNDQIDSMVNGNGGGPVSNRVSACSDGATNTSGRLYRQPAWDHVPDFKQDPRHLEALKRMEMEVSRCLCDANAEAQLHYKAYIDALYADTRPVGKVRGFRAGQIRQVAGRDCFALIGPDGTGQAGQIIANLAYRHADLLKAPNIQHDLLNERRSARLGTAQTSIIVGYEESDDESSCVREVRSRPAKTARLAPPPASESGLPAAPPPAQPMPSPSDIAGSSSAAGKGSCHAAVGSPVSETVQAAGPPPAQPILPPSDIAGSSSAVGKGSCLAKVQTAIQNMRDAVEIIHDQLCEAEAKKLKATFARVERYMVQIQHLATSTVLPGASSLNDTIEYLATFASNVRKLMGQGQAGVEFFIDDAFVEFDANLQEAKLMSYGWLKVMAHQIEDLAVSGCVSELGDRSNPILLSDEEEEDDLTAGEEGDARKEASTHVSVSHEGWVYRQSPWTYIDSSKDDPAYRVSYYRLNKWEPCEKRTAADGRLKKLYEAMQKETTLKYSTNSSIERSFYRKVLDGLDQYTGSWGRVSGASEGNPVRGGVQIHAIRYGPCANCLTNGSAGRECIVRVGPVVPGGPDCIVSECLACISTREPCSLASRETSIMSKFRPATEPTIVVMPVSDAETEAGTGGDDDEFVFTGHCVAKPAKPTGLRKSARIKRIQRDAKRKAVYDTSEDESSYPRVRARRATRKVTRRVESVSPPPRMATRSTRRATQADAANVAARDEPTGSSSKVIGASQRVTIKTAIENMREMVEVIQGQLSEGDKKKLKGTFHRVERHLSEIAVAAGDDHIASEETHDTALEYLGSFAVNVRKLMTHTKKKVDFFIEDSFVELDASFQALKQTMCTT</sequence>
<feature type="compositionally biased region" description="Acidic residues" evidence="1">
    <location>
        <begin position="1051"/>
        <end position="1064"/>
    </location>
</feature>
<accession>A0AA38HH66</accession>
<proteinExistence type="predicted"/>
<evidence type="ECO:0000313" key="2">
    <source>
        <dbReference type="EMBL" id="KAI9639536.1"/>
    </source>
</evidence>
<feature type="region of interest" description="Disordered" evidence="1">
    <location>
        <begin position="1"/>
        <end position="86"/>
    </location>
</feature>
<feature type="region of interest" description="Disordered" evidence="1">
    <location>
        <begin position="1307"/>
        <end position="1371"/>
    </location>
</feature>
<reference evidence="2" key="1">
    <citation type="journal article" date="2022" name="G3 (Bethesda)">
        <title>High quality genome of the basidiomycete yeast Dioszegia hungarica PDD-24b-2 isolated from cloud water.</title>
        <authorList>
            <person name="Jarrige D."/>
            <person name="Haridas S."/>
            <person name="Bleykasten-Grosshans C."/>
            <person name="Joly M."/>
            <person name="Nadalig T."/>
            <person name="Sancelme M."/>
            <person name="Vuilleumier S."/>
            <person name="Grigoriev I.V."/>
            <person name="Amato P."/>
            <person name="Bringel F."/>
        </authorList>
    </citation>
    <scope>NUCLEOTIDE SEQUENCE</scope>
    <source>
        <strain evidence="2">PDD-24b-2</strain>
    </source>
</reference>
<feature type="compositionally biased region" description="Pro residues" evidence="1">
    <location>
        <begin position="887"/>
        <end position="896"/>
    </location>
</feature>
<gene>
    <name evidence="2" type="ORF">MKK02DRAFT_29575</name>
</gene>
<keyword evidence="3" id="KW-1185">Reference proteome</keyword>
<feature type="compositionally biased region" description="Acidic residues" evidence="1">
    <location>
        <begin position="37"/>
        <end position="53"/>
    </location>
</feature>
<feature type="compositionally biased region" description="Basic residues" evidence="1">
    <location>
        <begin position="1321"/>
        <end position="1331"/>
    </location>
</feature>
<feature type="compositionally biased region" description="Low complexity" evidence="1">
    <location>
        <begin position="327"/>
        <end position="337"/>
    </location>
</feature>
<feature type="compositionally biased region" description="Pro residues" evidence="1">
    <location>
        <begin position="845"/>
        <end position="855"/>
    </location>
</feature>
<evidence type="ECO:0000256" key="1">
    <source>
        <dbReference type="SAM" id="MobiDB-lite"/>
    </source>
</evidence>
<feature type="region of interest" description="Disordered" evidence="1">
    <location>
        <begin position="817"/>
        <end position="902"/>
    </location>
</feature>
<feature type="region of interest" description="Disordered" evidence="1">
    <location>
        <begin position="1047"/>
        <end position="1072"/>
    </location>
</feature>
<feature type="region of interest" description="Disordered" evidence="1">
    <location>
        <begin position="327"/>
        <end position="407"/>
    </location>
</feature>
<feature type="region of interest" description="Disordered" evidence="1">
    <location>
        <begin position="467"/>
        <end position="490"/>
    </location>
</feature>
<organism evidence="2 3">
    <name type="scientific">Dioszegia hungarica</name>
    <dbReference type="NCBI Taxonomy" id="4972"/>
    <lineage>
        <taxon>Eukaryota</taxon>
        <taxon>Fungi</taxon>
        <taxon>Dikarya</taxon>
        <taxon>Basidiomycota</taxon>
        <taxon>Agaricomycotina</taxon>
        <taxon>Tremellomycetes</taxon>
        <taxon>Tremellales</taxon>
        <taxon>Bulleribasidiaceae</taxon>
        <taxon>Dioszegia</taxon>
    </lineage>
</organism>
<dbReference type="RefSeq" id="XP_052949313.1">
    <property type="nucleotide sequence ID" value="XM_053087857.1"/>
</dbReference>
<feature type="compositionally biased region" description="Basic and acidic residues" evidence="1">
    <location>
        <begin position="54"/>
        <end position="63"/>
    </location>
</feature>
<comment type="caution">
    <text evidence="2">The sequence shown here is derived from an EMBL/GenBank/DDBJ whole genome shotgun (WGS) entry which is preliminary data.</text>
</comment>
<feature type="compositionally biased region" description="Low complexity" evidence="1">
    <location>
        <begin position="856"/>
        <end position="874"/>
    </location>
</feature>